<protein>
    <submittedName>
        <fullName evidence="2">Tail fiber domain-containing protein</fullName>
    </submittedName>
</protein>
<comment type="caution">
    <text evidence="2">The sequence shown here is derived from an EMBL/GenBank/DDBJ whole genome shotgun (WGS) entry which is preliminary data.</text>
</comment>
<dbReference type="InterPro" id="IPR030392">
    <property type="entry name" value="S74_ICA"/>
</dbReference>
<dbReference type="PROSITE" id="PS51688">
    <property type="entry name" value="ICA"/>
    <property type="match status" value="1"/>
</dbReference>
<proteinExistence type="predicted"/>
<dbReference type="EMBL" id="JAMGZK010000053">
    <property type="protein sequence ID" value="MCU6666071.1"/>
    <property type="molecule type" value="Genomic_DNA"/>
</dbReference>
<dbReference type="Pfam" id="PF13884">
    <property type="entry name" value="Peptidase_S74"/>
    <property type="match status" value="1"/>
</dbReference>
<evidence type="ECO:0000313" key="3">
    <source>
        <dbReference type="Proteomes" id="UP001063816"/>
    </source>
</evidence>
<dbReference type="Proteomes" id="UP001063816">
    <property type="component" value="Unassembled WGS sequence"/>
</dbReference>
<dbReference type="RefSeq" id="WP_271283605.1">
    <property type="nucleotide sequence ID" value="NZ_JAMGZK010000053.1"/>
</dbReference>
<sequence length="319" mass="34514">MANRIDSIELTQANGTWISLVSVTSAPGNNTSTNGGYLRSELRVGANLDSYAAVRAVRSVSNTGVISRFAAIQAGSGSSDGPDFTFGMDGVGRSPDKWSSDSKTVSAWSGVISAKGAFYGEDLNLSTIATSSWVMPLLTKKTHNNNLAGTTVGVAALWPGSGQYSECYLLSAGDDGGVARLSVQAGRSDVYFYIGSSTYALNKTVVSDRRMKEGIEYGEDAADEALANIDNMKPVNFKFIDDLLHRMRRGLIAQDLQEIDENYVKLMEFMGDDMQMHEQLRLDTNALLLDVLLAVHALSRKIKGQDARLTAIEEMLKDK</sequence>
<reference evidence="2" key="1">
    <citation type="submission" date="2022-05" db="EMBL/GenBank/DDBJ databases">
        <title>Description of a novel species of Leclercia; Leclercia tamurae and the Proposal for a Novel Genus Silvania gen. nov. Containing Two Novel Species Silvania hatchlandensis sp. nov. and Silvania confinis sp. nov. Isolated from the Rhizosphere of Oak.</title>
        <authorList>
            <person name="Maddock D.W."/>
            <person name="Brady C.L."/>
            <person name="Denman S."/>
            <person name="Arnold D."/>
        </authorList>
    </citation>
    <scope>NUCLEOTIDE SEQUENCE</scope>
    <source>
        <strain evidence="2">H19S6</strain>
    </source>
</reference>
<evidence type="ECO:0000259" key="1">
    <source>
        <dbReference type="PROSITE" id="PS51688"/>
    </source>
</evidence>
<gene>
    <name evidence="2" type="ORF">M8014_17200</name>
</gene>
<keyword evidence="3" id="KW-1185">Reference proteome</keyword>
<dbReference type="AlphaFoldDB" id="A0A9J6Q0I1"/>
<organism evidence="2 3">
    <name type="scientific">Silvania hatchlandensis</name>
    <dbReference type="NCBI Taxonomy" id="2926469"/>
    <lineage>
        <taxon>Bacteria</taxon>
        <taxon>Pseudomonadati</taxon>
        <taxon>Pseudomonadota</taxon>
        <taxon>Gammaproteobacteria</taxon>
        <taxon>Enterobacterales</taxon>
        <taxon>Enterobacteriaceae</taxon>
        <taxon>Silvania</taxon>
    </lineage>
</organism>
<name>A0A9J6Q0I1_9ENTR</name>
<accession>A0A9J6Q0I1</accession>
<evidence type="ECO:0000313" key="2">
    <source>
        <dbReference type="EMBL" id="MCU6666071.1"/>
    </source>
</evidence>
<feature type="domain" description="Peptidase S74" evidence="1">
    <location>
        <begin position="207"/>
        <end position="309"/>
    </location>
</feature>